<keyword evidence="4" id="KW-0804">Transcription</keyword>
<dbReference type="SUPFAM" id="SSF52172">
    <property type="entry name" value="CheY-like"/>
    <property type="match status" value="1"/>
</dbReference>
<name>A0A9Q1KX88_9CARY</name>
<evidence type="ECO:0000256" key="3">
    <source>
        <dbReference type="ARBA" id="ARBA00023015"/>
    </source>
</evidence>
<keyword evidence="3" id="KW-0805">Transcription regulation</keyword>
<dbReference type="Gene3D" id="3.40.50.2300">
    <property type="match status" value="1"/>
</dbReference>
<dbReference type="SMART" id="SM00448">
    <property type="entry name" value="REC"/>
    <property type="match status" value="1"/>
</dbReference>
<evidence type="ECO:0000313" key="9">
    <source>
        <dbReference type="EMBL" id="KAJ8451565.1"/>
    </source>
</evidence>
<dbReference type="InterPro" id="IPR001005">
    <property type="entry name" value="SANT/Myb"/>
</dbReference>
<proteinExistence type="predicted"/>
<dbReference type="InterPro" id="IPR011006">
    <property type="entry name" value="CheY-like_superfamily"/>
</dbReference>
<dbReference type="EMBL" id="JAKOGI010000008">
    <property type="protein sequence ID" value="KAJ8451565.1"/>
    <property type="molecule type" value="Genomic_DNA"/>
</dbReference>
<dbReference type="NCBIfam" id="TIGR01557">
    <property type="entry name" value="myb_SHAQKYF"/>
    <property type="match status" value="1"/>
</dbReference>
<dbReference type="InterPro" id="IPR001789">
    <property type="entry name" value="Sig_transdc_resp-reg_receiver"/>
</dbReference>
<dbReference type="Proteomes" id="UP001153076">
    <property type="component" value="Unassembled WGS sequence"/>
</dbReference>
<dbReference type="InterPro" id="IPR045279">
    <property type="entry name" value="ARR-like"/>
</dbReference>
<dbReference type="GO" id="GO:0003677">
    <property type="term" value="F:DNA binding"/>
    <property type="evidence" value="ECO:0007669"/>
    <property type="project" value="InterPro"/>
</dbReference>
<sequence length="622" mass="69664">MVMQTGFSSPRREMFPAGLRVLVVDDDLAWLKILEKMLKKCSYEVTTCTLAREALKLLRERKDGFDIVISDVNMPDMDGFKLLEHVGLEMDLPVIMMSVDGETSRVMKGVQHGACDYLLKPIRMKELKNIWQHVMRKRMHDVREIEGFENGTDHNNGHYGGDQTSLKKRKDIDNKYDEKGSSDPSSTKKARVVWTVELHQKFVKAVNQIGIDSDKVGPKKILDLMDVPWLTRENVASHLQKYRLYLSRIRKEGETENSAGGMKSTDHSPKESTGSFSLPDSNCAQQNDVSSNYKHPGNQLPIKPLDSKLIDADLKSINVLPLTVQRKPFNSEIDPDKASDLQAGLNHSLEPLETSINYVRFDSSVANRYSWTAHAQEMHLKPEFKPDSRQEDCFKFDQPPGSVMQQHVQADFLELPPGITPEPSVSETSNLTLIDVKAVSGKVGGSDVRQLSPIERALLSFCALDPEPSGSVFDMKHQNFNHESGAMKEEEPLQSSIQSFHLYPKSHIPNSQCPGLDYLTALDTKSQILFQGGIIDQSSIFGLESTCGLTMGLPRGDLTSFWLPNDGGTCKDLGFDYVFSDFKFADHISEASAAPCAPKFGLDYDHPFDFVEYPADQGLAWV</sequence>
<dbReference type="PROSITE" id="PS50110">
    <property type="entry name" value="RESPONSE_REGULATORY"/>
    <property type="match status" value="1"/>
</dbReference>
<dbReference type="PANTHER" id="PTHR43874:SF137">
    <property type="entry name" value="TWO-COMPONENT RESPONSE REGULATOR ARR11"/>
    <property type="match status" value="1"/>
</dbReference>
<evidence type="ECO:0000256" key="2">
    <source>
        <dbReference type="ARBA" id="ARBA00023012"/>
    </source>
</evidence>
<feature type="region of interest" description="Disordered" evidence="7">
    <location>
        <begin position="253"/>
        <end position="299"/>
    </location>
</feature>
<feature type="modified residue" description="4-aspartylphosphate" evidence="6">
    <location>
        <position position="71"/>
    </location>
</feature>
<dbReference type="OrthoDB" id="60033at2759"/>
<accession>A0A9Q1KX88</accession>
<dbReference type="Gene3D" id="1.10.10.60">
    <property type="entry name" value="Homeodomain-like"/>
    <property type="match status" value="1"/>
</dbReference>
<keyword evidence="10" id="KW-1185">Reference proteome</keyword>
<dbReference type="CDD" id="cd17584">
    <property type="entry name" value="REC_typeB_ARR-like"/>
    <property type="match status" value="1"/>
</dbReference>
<reference evidence="9" key="1">
    <citation type="submission" date="2022-04" db="EMBL/GenBank/DDBJ databases">
        <title>Carnegiea gigantea Genome sequencing and assembly v2.</title>
        <authorList>
            <person name="Copetti D."/>
            <person name="Sanderson M.J."/>
            <person name="Burquez A."/>
            <person name="Wojciechowski M.F."/>
        </authorList>
    </citation>
    <scope>NUCLEOTIDE SEQUENCE</scope>
    <source>
        <strain evidence="9">SGP5-SGP5p</strain>
        <tissue evidence="9">Aerial part</tissue>
    </source>
</reference>
<keyword evidence="6" id="KW-0597">Phosphoprotein</keyword>
<dbReference type="GO" id="GO:0000160">
    <property type="term" value="P:phosphorelay signal transduction system"/>
    <property type="evidence" value="ECO:0007669"/>
    <property type="project" value="UniProtKB-KW"/>
</dbReference>
<dbReference type="AlphaFoldDB" id="A0A9Q1KX88"/>
<evidence type="ECO:0000313" key="10">
    <source>
        <dbReference type="Proteomes" id="UP001153076"/>
    </source>
</evidence>
<evidence type="ECO:0000256" key="5">
    <source>
        <dbReference type="ARBA" id="ARBA00023242"/>
    </source>
</evidence>
<organism evidence="9 10">
    <name type="scientific">Carnegiea gigantea</name>
    <dbReference type="NCBI Taxonomy" id="171969"/>
    <lineage>
        <taxon>Eukaryota</taxon>
        <taxon>Viridiplantae</taxon>
        <taxon>Streptophyta</taxon>
        <taxon>Embryophyta</taxon>
        <taxon>Tracheophyta</taxon>
        <taxon>Spermatophyta</taxon>
        <taxon>Magnoliopsida</taxon>
        <taxon>eudicotyledons</taxon>
        <taxon>Gunneridae</taxon>
        <taxon>Pentapetalae</taxon>
        <taxon>Caryophyllales</taxon>
        <taxon>Cactineae</taxon>
        <taxon>Cactaceae</taxon>
        <taxon>Cactoideae</taxon>
        <taxon>Echinocereeae</taxon>
        <taxon>Carnegiea</taxon>
    </lineage>
</organism>
<evidence type="ECO:0000256" key="1">
    <source>
        <dbReference type="ARBA" id="ARBA00004123"/>
    </source>
</evidence>
<dbReference type="GO" id="GO:0009736">
    <property type="term" value="P:cytokinin-activated signaling pathway"/>
    <property type="evidence" value="ECO:0007669"/>
    <property type="project" value="InterPro"/>
</dbReference>
<comment type="subcellular location">
    <subcellularLocation>
        <location evidence="1">Nucleus</location>
    </subcellularLocation>
</comment>
<protein>
    <recommendedName>
        <fullName evidence="8">Response regulatory domain-containing protein</fullName>
    </recommendedName>
</protein>
<keyword evidence="2" id="KW-0902">Two-component regulatory system</keyword>
<feature type="domain" description="Response regulatory" evidence="8">
    <location>
        <begin position="20"/>
        <end position="135"/>
    </location>
</feature>
<evidence type="ECO:0000256" key="4">
    <source>
        <dbReference type="ARBA" id="ARBA00023163"/>
    </source>
</evidence>
<evidence type="ECO:0000256" key="6">
    <source>
        <dbReference type="PROSITE-ProRule" id="PRU00169"/>
    </source>
</evidence>
<dbReference type="SUPFAM" id="SSF46689">
    <property type="entry name" value="Homeodomain-like"/>
    <property type="match status" value="1"/>
</dbReference>
<feature type="region of interest" description="Disordered" evidence="7">
    <location>
        <begin position="148"/>
        <end position="169"/>
    </location>
</feature>
<dbReference type="GO" id="GO:0005634">
    <property type="term" value="C:nucleus"/>
    <property type="evidence" value="ECO:0007669"/>
    <property type="project" value="UniProtKB-SubCell"/>
</dbReference>
<dbReference type="Pfam" id="PF00072">
    <property type="entry name" value="Response_reg"/>
    <property type="match status" value="1"/>
</dbReference>
<comment type="caution">
    <text evidence="9">The sequence shown here is derived from an EMBL/GenBank/DDBJ whole genome shotgun (WGS) entry which is preliminary data.</text>
</comment>
<gene>
    <name evidence="9" type="ORF">Cgig2_018199</name>
</gene>
<dbReference type="PANTHER" id="PTHR43874">
    <property type="entry name" value="TWO-COMPONENT RESPONSE REGULATOR"/>
    <property type="match status" value="1"/>
</dbReference>
<dbReference type="FunFam" id="1.10.10.60:FF:000007">
    <property type="entry name" value="Two-component response regulator"/>
    <property type="match status" value="1"/>
</dbReference>
<evidence type="ECO:0000259" key="8">
    <source>
        <dbReference type="PROSITE" id="PS50110"/>
    </source>
</evidence>
<keyword evidence="5" id="KW-0539">Nucleus</keyword>
<dbReference type="InterPro" id="IPR009057">
    <property type="entry name" value="Homeodomain-like_sf"/>
</dbReference>
<feature type="compositionally biased region" description="Polar residues" evidence="7">
    <location>
        <begin position="271"/>
        <end position="293"/>
    </location>
</feature>
<dbReference type="Pfam" id="PF00249">
    <property type="entry name" value="Myb_DNA-binding"/>
    <property type="match status" value="1"/>
</dbReference>
<dbReference type="InterPro" id="IPR006447">
    <property type="entry name" value="Myb_dom_plants"/>
</dbReference>
<evidence type="ECO:0000256" key="7">
    <source>
        <dbReference type="SAM" id="MobiDB-lite"/>
    </source>
</evidence>